<evidence type="ECO:0000313" key="4">
    <source>
        <dbReference type="Proteomes" id="UP001300496"/>
    </source>
</evidence>
<sequence length="304" mass="30044">MSKAALYDEIGGPDVLYIGEVPDAAPGPGEVAVRVGAAGLNPYDAKVLSGAIPTKASFPRRIGGDLAGTVEAVGEGAVYADGTPIEVGDEVLGRAAGAISERVIAAASDLARRPAALPVDVAGGLYVAGLTAVAVLDTLPVDSRDTVLIGGAAGGVGFIAAQLAVATGARVIGTASARNHDLLRSLGIEPLTYGDDLATRVAALGAPTAVYDCHGRDALNAGIALGLSPQRMVAIAAGPAGDELGVRTAGREARTAVNLSILAARVAAGEIVVPVSASYPLDQVAAAFTALGRAHAPGKVIVTP</sequence>
<dbReference type="CDD" id="cd05289">
    <property type="entry name" value="MDR_like_2"/>
    <property type="match status" value="1"/>
</dbReference>
<comment type="caution">
    <text evidence="3">The sequence shown here is derived from an EMBL/GenBank/DDBJ whole genome shotgun (WGS) entry which is preliminary data.</text>
</comment>
<dbReference type="InterPro" id="IPR020843">
    <property type="entry name" value="ER"/>
</dbReference>
<dbReference type="EMBL" id="JAODOR010000012">
    <property type="protein sequence ID" value="MCT9002922.1"/>
    <property type="molecule type" value="Genomic_DNA"/>
</dbReference>
<reference evidence="3 4" key="1">
    <citation type="journal article" date="2024" name="Int. J. Syst. Evol. Microbiol.">
        <title>Microbacterium memoriense sp. nov., a member of the Actinomycetota from marine beach sediment of the north coast of Portugal.</title>
        <authorList>
            <person name="Santos J.D.N.D."/>
            <person name="Klimek D."/>
            <person name="Calusinska M."/>
            <person name="Lobo-da-Cunha A."/>
            <person name="Catita J."/>
            <person name="Goncalves H."/>
            <person name="Gonzalez I."/>
            <person name="Lage O.M."/>
        </authorList>
    </citation>
    <scope>NUCLEOTIDE SEQUENCE [LARGE SCALE GENOMIC DNA]</scope>
    <source>
        <strain evidence="3 4">PMIC_1C1B</strain>
    </source>
</reference>
<dbReference type="Gene3D" id="3.90.180.10">
    <property type="entry name" value="Medium-chain alcohol dehydrogenases, catalytic domain"/>
    <property type="match status" value="1"/>
</dbReference>
<evidence type="ECO:0000313" key="3">
    <source>
        <dbReference type="EMBL" id="MCT9002922.1"/>
    </source>
</evidence>
<keyword evidence="1" id="KW-0521">NADP</keyword>
<dbReference type="RefSeq" id="WP_261607459.1">
    <property type="nucleotide sequence ID" value="NZ_JAODOR010000012.1"/>
</dbReference>
<name>A0ABT2PE70_9MICO</name>
<dbReference type="PANTHER" id="PTHR44154">
    <property type="entry name" value="QUINONE OXIDOREDUCTASE"/>
    <property type="match status" value="1"/>
</dbReference>
<dbReference type="Pfam" id="PF13602">
    <property type="entry name" value="ADH_zinc_N_2"/>
    <property type="match status" value="1"/>
</dbReference>
<accession>A0ABT2PE70</accession>
<dbReference type="Proteomes" id="UP001300496">
    <property type="component" value="Unassembled WGS sequence"/>
</dbReference>
<dbReference type="Pfam" id="PF00107">
    <property type="entry name" value="ADH_zinc_N"/>
    <property type="match status" value="1"/>
</dbReference>
<proteinExistence type="predicted"/>
<keyword evidence="4" id="KW-1185">Reference proteome</keyword>
<dbReference type="PANTHER" id="PTHR44154:SF1">
    <property type="entry name" value="QUINONE OXIDOREDUCTASE"/>
    <property type="match status" value="1"/>
</dbReference>
<dbReference type="InterPro" id="IPR013154">
    <property type="entry name" value="ADH-like_N"/>
</dbReference>
<dbReference type="Pfam" id="PF08240">
    <property type="entry name" value="ADH_N"/>
    <property type="match status" value="1"/>
</dbReference>
<gene>
    <name evidence="3" type="ORF">N4R40_11145</name>
</gene>
<evidence type="ECO:0000259" key="2">
    <source>
        <dbReference type="SMART" id="SM00829"/>
    </source>
</evidence>
<dbReference type="Gene3D" id="3.40.50.720">
    <property type="entry name" value="NAD(P)-binding Rossmann-like Domain"/>
    <property type="match status" value="1"/>
</dbReference>
<dbReference type="SMART" id="SM00829">
    <property type="entry name" value="PKS_ER"/>
    <property type="match status" value="1"/>
</dbReference>
<dbReference type="SUPFAM" id="SSF50129">
    <property type="entry name" value="GroES-like"/>
    <property type="match status" value="1"/>
</dbReference>
<dbReference type="InterPro" id="IPR036291">
    <property type="entry name" value="NAD(P)-bd_dom_sf"/>
</dbReference>
<organism evidence="3 4">
    <name type="scientific">Microbacterium memoriense</name>
    <dbReference type="NCBI Taxonomy" id="2978350"/>
    <lineage>
        <taxon>Bacteria</taxon>
        <taxon>Bacillati</taxon>
        <taxon>Actinomycetota</taxon>
        <taxon>Actinomycetes</taxon>
        <taxon>Micrococcales</taxon>
        <taxon>Microbacteriaceae</taxon>
        <taxon>Microbacterium</taxon>
    </lineage>
</organism>
<dbReference type="InterPro" id="IPR013149">
    <property type="entry name" value="ADH-like_C"/>
</dbReference>
<evidence type="ECO:0000256" key="1">
    <source>
        <dbReference type="ARBA" id="ARBA00022857"/>
    </source>
</evidence>
<feature type="domain" description="Enoyl reductase (ER)" evidence="2">
    <location>
        <begin position="11"/>
        <end position="302"/>
    </location>
</feature>
<protein>
    <submittedName>
        <fullName evidence="3">NADP-dependent oxidoreductase</fullName>
    </submittedName>
</protein>
<dbReference type="InterPro" id="IPR011032">
    <property type="entry name" value="GroES-like_sf"/>
</dbReference>
<dbReference type="InterPro" id="IPR051603">
    <property type="entry name" value="Zinc-ADH_QOR/CCCR"/>
</dbReference>
<dbReference type="SUPFAM" id="SSF51735">
    <property type="entry name" value="NAD(P)-binding Rossmann-fold domains"/>
    <property type="match status" value="1"/>
</dbReference>